<evidence type="ECO:0000256" key="5">
    <source>
        <dbReference type="ARBA" id="ARBA00022989"/>
    </source>
</evidence>
<dbReference type="PANTHER" id="PTHR30576:SF10">
    <property type="entry name" value="SLL5057 PROTEIN"/>
    <property type="match status" value="1"/>
</dbReference>
<comment type="similarity">
    <text evidence="2">Belongs to the bacterial sugar transferase family.</text>
</comment>
<evidence type="ECO:0000256" key="2">
    <source>
        <dbReference type="ARBA" id="ARBA00006464"/>
    </source>
</evidence>
<feature type="transmembrane region" description="Helical" evidence="7">
    <location>
        <begin position="45"/>
        <end position="65"/>
    </location>
</feature>
<feature type="transmembrane region" description="Helical" evidence="7">
    <location>
        <begin position="12"/>
        <end position="33"/>
    </location>
</feature>
<dbReference type="AlphaFoldDB" id="A0A7X2P9G5"/>
<dbReference type="Proteomes" id="UP000466864">
    <property type="component" value="Unassembled WGS sequence"/>
</dbReference>
<gene>
    <name evidence="9" type="ORF">FYJ60_09425</name>
</gene>
<feature type="transmembrane region" description="Helical" evidence="7">
    <location>
        <begin position="77"/>
        <end position="97"/>
    </location>
</feature>
<keyword evidence="4 7" id="KW-0812">Transmembrane</keyword>
<comment type="subcellular location">
    <subcellularLocation>
        <location evidence="1">Membrane</location>
        <topology evidence="1">Multi-pass membrane protein</topology>
    </subcellularLocation>
</comment>
<evidence type="ECO:0000313" key="9">
    <source>
        <dbReference type="EMBL" id="MST82535.1"/>
    </source>
</evidence>
<evidence type="ECO:0000313" key="10">
    <source>
        <dbReference type="Proteomes" id="UP000466864"/>
    </source>
</evidence>
<evidence type="ECO:0000256" key="4">
    <source>
        <dbReference type="ARBA" id="ARBA00022692"/>
    </source>
</evidence>
<evidence type="ECO:0000256" key="1">
    <source>
        <dbReference type="ARBA" id="ARBA00004141"/>
    </source>
</evidence>
<dbReference type="GO" id="GO:0016020">
    <property type="term" value="C:membrane"/>
    <property type="evidence" value="ECO:0007669"/>
    <property type="project" value="UniProtKB-SubCell"/>
</dbReference>
<keyword evidence="3 9" id="KW-0808">Transferase</keyword>
<dbReference type="RefSeq" id="WP_154458443.1">
    <property type="nucleotide sequence ID" value="NZ_VUMV01000006.1"/>
</dbReference>
<dbReference type="InterPro" id="IPR003362">
    <property type="entry name" value="Bact_transf"/>
</dbReference>
<feature type="transmembrane region" description="Helical" evidence="7">
    <location>
        <begin position="103"/>
        <end position="123"/>
    </location>
</feature>
<dbReference type="Pfam" id="PF02397">
    <property type="entry name" value="Bac_transf"/>
    <property type="match status" value="1"/>
</dbReference>
<evidence type="ECO:0000256" key="7">
    <source>
        <dbReference type="SAM" id="Phobius"/>
    </source>
</evidence>
<evidence type="ECO:0000256" key="6">
    <source>
        <dbReference type="ARBA" id="ARBA00023136"/>
    </source>
</evidence>
<feature type="transmembrane region" description="Helical" evidence="7">
    <location>
        <begin position="286"/>
        <end position="307"/>
    </location>
</feature>
<evidence type="ECO:0000256" key="3">
    <source>
        <dbReference type="ARBA" id="ARBA00022679"/>
    </source>
</evidence>
<dbReference type="EMBL" id="VUMV01000006">
    <property type="protein sequence ID" value="MST82535.1"/>
    <property type="molecule type" value="Genomic_DNA"/>
</dbReference>
<accession>A0A7X2P9G5</accession>
<proteinExistence type="inferred from homology"/>
<keyword evidence="6 7" id="KW-0472">Membrane</keyword>
<keyword evidence="10" id="KW-1185">Reference proteome</keyword>
<organism evidence="9 10">
    <name type="scientific">Bilifractor porci</name>
    <dbReference type="NCBI Taxonomy" id="2606636"/>
    <lineage>
        <taxon>Bacteria</taxon>
        <taxon>Bacillati</taxon>
        <taxon>Bacillota</taxon>
        <taxon>Clostridia</taxon>
        <taxon>Lachnospirales</taxon>
        <taxon>Lachnospiraceae</taxon>
        <taxon>Bilifractor</taxon>
    </lineage>
</organism>
<protein>
    <submittedName>
        <fullName evidence="9">Sugar transferase</fullName>
    </submittedName>
</protein>
<comment type="caution">
    <text evidence="9">The sequence shown here is derived from an EMBL/GenBank/DDBJ whole genome shotgun (WGS) entry which is preliminary data.</text>
</comment>
<dbReference type="Pfam" id="PF13727">
    <property type="entry name" value="CoA_binding_3"/>
    <property type="match status" value="1"/>
</dbReference>
<evidence type="ECO:0000259" key="8">
    <source>
        <dbReference type="Pfam" id="PF02397"/>
    </source>
</evidence>
<sequence>MSNNLRWWKHLDFILLDVATVEIVYFLCVRFWLGRDQLLIPIYKSTFVVLLLLGLVAGIFGAPFYRDILKRHFLREALASVEYVTVIVALLMLYQYMMQLGPQFSRGIFLFVWFFGSIAALFVRQLYKRWLRKHLAARARRSSLVLITDKAHADEEISRIAKEIEDQYTLTCVAIVDDITSAEDSEIHLPDGSDAVTILRNTDHIFDYMKQHVVDDVLLNVSDLEKNRSLIQDLIITGVTLHISMFRLWGDLPNQKAEYMGGRAVLTTNIRPFSDGQFLVKRMVDILGGLVGLAITGILFLIFAPVIKIQSPGPVFYSQWRVGLNGRKFKMYKFRSMYPDADARKAELMKQNKMDGFMFKMDNDPRIFPAGHFIRKYSIDEFPQFWNVLKGDMSLVGTRPPTVDEWEQYSPRHRARLGMKPGITGLWQVSGRSDITNFEDVVNLDVQYICNWSLAEDAKILARTIGVVFSGKGSE</sequence>
<dbReference type="InterPro" id="IPR017475">
    <property type="entry name" value="EPS_sugar_tfrase"/>
</dbReference>
<dbReference type="PANTHER" id="PTHR30576">
    <property type="entry name" value="COLANIC BIOSYNTHESIS UDP-GLUCOSE LIPID CARRIER TRANSFERASE"/>
    <property type="match status" value="1"/>
</dbReference>
<name>A0A7X2P9G5_9FIRM</name>
<keyword evidence="5 7" id="KW-1133">Transmembrane helix</keyword>
<dbReference type="NCBIfam" id="TIGR03025">
    <property type="entry name" value="EPS_sugtrans"/>
    <property type="match status" value="1"/>
</dbReference>
<feature type="domain" description="Bacterial sugar transferase" evidence="8">
    <location>
        <begin position="281"/>
        <end position="469"/>
    </location>
</feature>
<reference evidence="9 10" key="1">
    <citation type="submission" date="2019-08" db="EMBL/GenBank/DDBJ databases">
        <title>In-depth cultivation of the pig gut microbiome towards novel bacterial diversity and tailored functional studies.</title>
        <authorList>
            <person name="Wylensek D."/>
            <person name="Hitch T.C.A."/>
            <person name="Clavel T."/>
        </authorList>
    </citation>
    <scope>NUCLEOTIDE SEQUENCE [LARGE SCALE GENOMIC DNA]</scope>
    <source>
        <strain evidence="9 10">Oil+RF-744-WCA-WT-13</strain>
    </source>
</reference>
<dbReference type="GO" id="GO:0016780">
    <property type="term" value="F:phosphotransferase activity, for other substituted phosphate groups"/>
    <property type="evidence" value="ECO:0007669"/>
    <property type="project" value="TreeGrafter"/>
</dbReference>